<evidence type="ECO:0000313" key="3">
    <source>
        <dbReference type="Proteomes" id="UP001221411"/>
    </source>
</evidence>
<keyword evidence="1" id="KW-0472">Membrane</keyword>
<keyword evidence="1" id="KW-0812">Transmembrane</keyword>
<feature type="transmembrane region" description="Helical" evidence="1">
    <location>
        <begin position="58"/>
        <end position="86"/>
    </location>
</feature>
<dbReference type="EMBL" id="JAQNDO010000001">
    <property type="protein sequence ID" value="MDC0747619.1"/>
    <property type="molecule type" value="Genomic_DNA"/>
</dbReference>
<evidence type="ECO:0000313" key="2">
    <source>
        <dbReference type="EMBL" id="MDC0747619.1"/>
    </source>
</evidence>
<feature type="transmembrane region" description="Helical" evidence="1">
    <location>
        <begin position="33"/>
        <end position="52"/>
    </location>
</feature>
<proteinExistence type="predicted"/>
<reference evidence="2 3" key="1">
    <citation type="submission" date="2022-11" db="EMBL/GenBank/DDBJ databases">
        <title>Minimal conservation of predation-associated metabolite biosynthetic gene clusters underscores biosynthetic potential of Myxococcota including descriptions for ten novel species: Archangium lansinium sp. nov., Myxococcus landrumus sp. nov., Nannocystis bai.</title>
        <authorList>
            <person name="Ahearne A."/>
            <person name="Stevens C."/>
            <person name="Dowd S."/>
        </authorList>
    </citation>
    <scope>NUCLEOTIDE SEQUENCE [LARGE SCALE GENOMIC DNA]</scope>
    <source>
        <strain evidence="2 3">RJM3</strain>
    </source>
</reference>
<evidence type="ECO:0000256" key="1">
    <source>
        <dbReference type="SAM" id="Phobius"/>
    </source>
</evidence>
<gene>
    <name evidence="2" type="ORF">POL67_40175</name>
</gene>
<organism evidence="2 3">
    <name type="scientific">Polyangium mundeleinium</name>
    <dbReference type="NCBI Taxonomy" id="2995306"/>
    <lineage>
        <taxon>Bacteria</taxon>
        <taxon>Pseudomonadati</taxon>
        <taxon>Myxococcota</taxon>
        <taxon>Polyangia</taxon>
        <taxon>Polyangiales</taxon>
        <taxon>Polyangiaceae</taxon>
        <taxon>Polyangium</taxon>
    </lineage>
</organism>
<feature type="transmembrane region" description="Helical" evidence="1">
    <location>
        <begin position="6"/>
        <end position="26"/>
    </location>
</feature>
<protein>
    <submittedName>
        <fullName evidence="2">Phage holin family protein</fullName>
    </submittedName>
</protein>
<dbReference type="RefSeq" id="WP_271926150.1">
    <property type="nucleotide sequence ID" value="NZ_JAQNDO010000001.1"/>
</dbReference>
<dbReference type="Proteomes" id="UP001221411">
    <property type="component" value="Unassembled WGS sequence"/>
</dbReference>
<accession>A0ABT5F0L5</accession>
<sequence length="120" mass="12805">MLKTFVSQAIAAGLAVLVASAIMPGVRIRKSNTAIGIAFAFALLNLFFGWAVKAALAVVLLPAALLTFGLPYLVFGLLVNAILLYVTDKLIDEFEIKGFWPLLGTAGLISVAAWLLPRIF</sequence>
<dbReference type="Pfam" id="PF04020">
    <property type="entry name" value="Phage_holin_4_2"/>
    <property type="match status" value="1"/>
</dbReference>
<keyword evidence="3" id="KW-1185">Reference proteome</keyword>
<feature type="transmembrane region" description="Helical" evidence="1">
    <location>
        <begin position="98"/>
        <end position="116"/>
    </location>
</feature>
<name>A0ABT5F0L5_9BACT</name>
<keyword evidence="1" id="KW-1133">Transmembrane helix</keyword>
<dbReference type="InterPro" id="IPR007165">
    <property type="entry name" value="Phage_holin_4_2"/>
</dbReference>
<dbReference type="PANTHER" id="PTHR37309:SF1">
    <property type="entry name" value="SLR0284 PROTEIN"/>
    <property type="match status" value="1"/>
</dbReference>
<dbReference type="PANTHER" id="PTHR37309">
    <property type="entry name" value="SLR0284 PROTEIN"/>
    <property type="match status" value="1"/>
</dbReference>
<comment type="caution">
    <text evidence="2">The sequence shown here is derived from an EMBL/GenBank/DDBJ whole genome shotgun (WGS) entry which is preliminary data.</text>
</comment>